<feature type="transmembrane region" description="Helical" evidence="6">
    <location>
        <begin position="52"/>
        <end position="71"/>
    </location>
</feature>
<keyword evidence="5 6" id="KW-0472">Membrane</keyword>
<dbReference type="Proteomes" id="UP000019132">
    <property type="component" value="Unassembled WGS sequence"/>
</dbReference>
<dbReference type="InterPro" id="IPR050355">
    <property type="entry name" value="RCF1"/>
</dbReference>
<dbReference type="EMBL" id="GL376577">
    <property type="status" value="NOT_ANNOTATED_CDS"/>
    <property type="molecule type" value="Genomic_DNA"/>
</dbReference>
<reference evidence="9" key="2">
    <citation type="submission" date="2010-04" db="EMBL/GenBank/DDBJ databases">
        <authorList>
            <person name="Buell R."/>
            <person name="Hamilton J."/>
            <person name="Hostetler J."/>
        </authorList>
    </citation>
    <scope>NUCLEOTIDE SEQUENCE [LARGE SCALE GENOMIC DNA]</scope>
    <source>
        <strain evidence="9">DAOM:BR144</strain>
    </source>
</reference>
<keyword evidence="4" id="KW-0496">Mitochondrion</keyword>
<evidence type="ECO:0000256" key="2">
    <source>
        <dbReference type="ARBA" id="ARBA00022692"/>
    </source>
</evidence>
<dbReference type="AlphaFoldDB" id="K3X7D6"/>
<evidence type="ECO:0000256" key="4">
    <source>
        <dbReference type="ARBA" id="ARBA00023128"/>
    </source>
</evidence>
<dbReference type="HOGENOM" id="CLU_087356_5_2_1"/>
<dbReference type="PANTHER" id="PTHR12297">
    <property type="entry name" value="HYPOXIA-INDUCBILE GENE 1 HIG1 -RELATED"/>
    <property type="match status" value="1"/>
</dbReference>
<sequence length="75" mass="8145">METGWEKMKRRMSEEPLVPIGCLLTAGVLVGGLRSFQQAADAKTQQRFMRARVVAQGATVVALALGSVLTLKKKD</sequence>
<name>K3X7D6_GLOUD</name>
<accession>K3X7D6</accession>
<dbReference type="InterPro" id="IPR007667">
    <property type="entry name" value="Hypoxia_induced_domain"/>
</dbReference>
<evidence type="ECO:0000259" key="7">
    <source>
        <dbReference type="PROSITE" id="PS51503"/>
    </source>
</evidence>
<evidence type="ECO:0000313" key="9">
    <source>
        <dbReference type="Proteomes" id="UP000019132"/>
    </source>
</evidence>
<dbReference type="Pfam" id="PF04588">
    <property type="entry name" value="HIG_1_N"/>
    <property type="match status" value="1"/>
</dbReference>
<dbReference type="STRING" id="431595.K3X7D6"/>
<proteinExistence type="predicted"/>
<dbReference type="PROSITE" id="PS51503">
    <property type="entry name" value="HIG1"/>
    <property type="match status" value="1"/>
</dbReference>
<dbReference type="EnsemblProtists" id="PYU1_T013135">
    <property type="protein sequence ID" value="PYU1_T013135"/>
    <property type="gene ID" value="PYU1_G013108"/>
</dbReference>
<feature type="domain" description="HIG1" evidence="7">
    <location>
        <begin position="1"/>
        <end position="75"/>
    </location>
</feature>
<reference evidence="9" key="1">
    <citation type="journal article" date="2010" name="Genome Biol.">
        <title>Genome sequence of the necrotrophic plant pathogen Pythium ultimum reveals original pathogenicity mechanisms and effector repertoire.</title>
        <authorList>
            <person name="Levesque C.A."/>
            <person name="Brouwer H."/>
            <person name="Cano L."/>
            <person name="Hamilton J.P."/>
            <person name="Holt C."/>
            <person name="Huitema E."/>
            <person name="Raffaele S."/>
            <person name="Robideau G.P."/>
            <person name="Thines M."/>
            <person name="Win J."/>
            <person name="Zerillo M.M."/>
            <person name="Beakes G.W."/>
            <person name="Boore J.L."/>
            <person name="Busam D."/>
            <person name="Dumas B."/>
            <person name="Ferriera S."/>
            <person name="Fuerstenberg S.I."/>
            <person name="Gachon C.M."/>
            <person name="Gaulin E."/>
            <person name="Govers F."/>
            <person name="Grenville-Briggs L."/>
            <person name="Horner N."/>
            <person name="Hostetler J."/>
            <person name="Jiang R.H."/>
            <person name="Johnson J."/>
            <person name="Krajaejun T."/>
            <person name="Lin H."/>
            <person name="Meijer H.J."/>
            <person name="Moore B."/>
            <person name="Morris P."/>
            <person name="Phuntmart V."/>
            <person name="Puiu D."/>
            <person name="Shetty J."/>
            <person name="Stajich J.E."/>
            <person name="Tripathy S."/>
            <person name="Wawra S."/>
            <person name="van West P."/>
            <person name="Whitty B.R."/>
            <person name="Coutinho P.M."/>
            <person name="Henrissat B."/>
            <person name="Martin F."/>
            <person name="Thomas P.D."/>
            <person name="Tyler B.M."/>
            <person name="De Vries R.P."/>
            <person name="Kamoun S."/>
            <person name="Yandell M."/>
            <person name="Tisserat N."/>
            <person name="Buell C.R."/>
        </authorList>
    </citation>
    <scope>NUCLEOTIDE SEQUENCE</scope>
    <source>
        <strain evidence="9">DAOM:BR144</strain>
    </source>
</reference>
<evidence type="ECO:0000256" key="3">
    <source>
        <dbReference type="ARBA" id="ARBA00022989"/>
    </source>
</evidence>
<dbReference type="VEuPathDB" id="FungiDB:PYU1_G013108"/>
<comment type="subcellular location">
    <subcellularLocation>
        <location evidence="1">Mitochondrion membrane</location>
    </subcellularLocation>
</comment>
<dbReference type="PANTHER" id="PTHR12297:SF3">
    <property type="entry name" value="HIG1 DOMAIN FAMILY MEMBER 1A"/>
    <property type="match status" value="1"/>
</dbReference>
<evidence type="ECO:0000256" key="1">
    <source>
        <dbReference type="ARBA" id="ARBA00004325"/>
    </source>
</evidence>
<organism evidence="8 9">
    <name type="scientific">Globisporangium ultimum (strain ATCC 200006 / CBS 805.95 / DAOM BR144)</name>
    <name type="common">Pythium ultimum</name>
    <dbReference type="NCBI Taxonomy" id="431595"/>
    <lineage>
        <taxon>Eukaryota</taxon>
        <taxon>Sar</taxon>
        <taxon>Stramenopiles</taxon>
        <taxon>Oomycota</taxon>
        <taxon>Peronosporomycetes</taxon>
        <taxon>Pythiales</taxon>
        <taxon>Pythiaceae</taxon>
        <taxon>Globisporangium</taxon>
    </lineage>
</organism>
<protein>
    <recommendedName>
        <fullName evidence="7">HIG1 domain-containing protein</fullName>
    </recommendedName>
</protein>
<keyword evidence="9" id="KW-1185">Reference proteome</keyword>
<evidence type="ECO:0000256" key="5">
    <source>
        <dbReference type="ARBA" id="ARBA00023136"/>
    </source>
</evidence>
<keyword evidence="2 6" id="KW-0812">Transmembrane</keyword>
<dbReference type="eggNOG" id="KOG4431">
    <property type="taxonomic scope" value="Eukaryota"/>
</dbReference>
<dbReference type="GO" id="GO:0031966">
    <property type="term" value="C:mitochondrial membrane"/>
    <property type="evidence" value="ECO:0007669"/>
    <property type="project" value="UniProtKB-SubCell"/>
</dbReference>
<keyword evidence="3 6" id="KW-1133">Transmembrane helix</keyword>
<dbReference type="InParanoid" id="K3X7D6"/>
<dbReference type="OMA" id="FPMETGW"/>
<dbReference type="Gene3D" id="6.10.140.1320">
    <property type="match status" value="1"/>
</dbReference>
<evidence type="ECO:0000313" key="8">
    <source>
        <dbReference type="EnsemblProtists" id="PYU1_T013135"/>
    </source>
</evidence>
<evidence type="ECO:0000256" key="6">
    <source>
        <dbReference type="SAM" id="Phobius"/>
    </source>
</evidence>
<reference evidence="8" key="3">
    <citation type="submission" date="2015-02" db="UniProtKB">
        <authorList>
            <consortium name="EnsemblProtists"/>
        </authorList>
    </citation>
    <scope>IDENTIFICATION</scope>
    <source>
        <strain evidence="8">DAOM BR144</strain>
    </source>
</reference>